<organism evidence="4 5">
    <name type="scientific">Mycolicibacter sinensis (strain JDM601)</name>
    <name type="common">Mycobacterium sinense</name>
    <dbReference type="NCBI Taxonomy" id="875328"/>
    <lineage>
        <taxon>Bacteria</taxon>
        <taxon>Bacillati</taxon>
        <taxon>Actinomycetota</taxon>
        <taxon>Actinomycetes</taxon>
        <taxon>Mycobacteriales</taxon>
        <taxon>Mycobacteriaceae</taxon>
        <taxon>Mycolicibacter</taxon>
    </lineage>
</organism>
<dbReference type="AlphaFoldDB" id="A0A1A2NP08"/>
<dbReference type="SUPFAM" id="SSF46689">
    <property type="entry name" value="Homeodomain-like"/>
    <property type="match status" value="1"/>
</dbReference>
<dbReference type="InterPro" id="IPR050109">
    <property type="entry name" value="HTH-type_TetR-like_transc_reg"/>
</dbReference>
<feature type="DNA-binding region" description="H-T-H motif" evidence="2">
    <location>
        <begin position="32"/>
        <end position="51"/>
    </location>
</feature>
<feature type="domain" description="HTH tetR-type" evidence="3">
    <location>
        <begin position="9"/>
        <end position="69"/>
    </location>
</feature>
<evidence type="ECO:0000259" key="3">
    <source>
        <dbReference type="PROSITE" id="PS50977"/>
    </source>
</evidence>
<protein>
    <submittedName>
        <fullName evidence="4">TetR family transcriptional regulator</fullName>
    </submittedName>
</protein>
<dbReference type="RefSeq" id="WP_064922685.1">
    <property type="nucleotide sequence ID" value="NZ_LZJK01000114.1"/>
</dbReference>
<keyword evidence="1 2" id="KW-0238">DNA-binding</keyword>
<dbReference type="Pfam" id="PF00440">
    <property type="entry name" value="TetR_N"/>
    <property type="match status" value="1"/>
</dbReference>
<evidence type="ECO:0000256" key="2">
    <source>
        <dbReference type="PROSITE-ProRule" id="PRU00335"/>
    </source>
</evidence>
<name>A0A1A2NP08_MYCSD</name>
<dbReference type="EMBL" id="LZKG01000144">
    <property type="protein sequence ID" value="OBI25812.1"/>
    <property type="molecule type" value="Genomic_DNA"/>
</dbReference>
<dbReference type="PANTHER" id="PTHR30055">
    <property type="entry name" value="HTH-TYPE TRANSCRIPTIONAL REGULATOR RUTR"/>
    <property type="match status" value="1"/>
</dbReference>
<reference evidence="5" key="1">
    <citation type="submission" date="2016-06" db="EMBL/GenBank/DDBJ databases">
        <authorList>
            <person name="Sutton G."/>
            <person name="Brinkac L."/>
            <person name="Sanka R."/>
            <person name="Adams M."/>
            <person name="Lau E."/>
            <person name="Sam S."/>
            <person name="Sreng N."/>
            <person name="Him V."/>
            <person name="Kerleguer A."/>
            <person name="Cheng S."/>
        </authorList>
    </citation>
    <scope>NUCLEOTIDE SEQUENCE [LARGE SCALE GENOMIC DNA]</scope>
    <source>
        <strain evidence="5">E1876</strain>
    </source>
</reference>
<dbReference type="GO" id="GO:0000976">
    <property type="term" value="F:transcription cis-regulatory region binding"/>
    <property type="evidence" value="ECO:0007669"/>
    <property type="project" value="TreeGrafter"/>
</dbReference>
<dbReference type="Gene3D" id="1.10.357.10">
    <property type="entry name" value="Tetracycline Repressor, domain 2"/>
    <property type="match status" value="1"/>
</dbReference>
<proteinExistence type="predicted"/>
<comment type="caution">
    <text evidence="4">The sequence shown here is derived from an EMBL/GenBank/DDBJ whole genome shotgun (WGS) entry which is preliminary data.</text>
</comment>
<dbReference type="PRINTS" id="PR00455">
    <property type="entry name" value="HTHTETR"/>
</dbReference>
<evidence type="ECO:0000256" key="1">
    <source>
        <dbReference type="ARBA" id="ARBA00023125"/>
    </source>
</evidence>
<dbReference type="OrthoDB" id="3186364at2"/>
<evidence type="ECO:0000313" key="5">
    <source>
        <dbReference type="Proteomes" id="UP000093943"/>
    </source>
</evidence>
<dbReference type="GO" id="GO:0003700">
    <property type="term" value="F:DNA-binding transcription factor activity"/>
    <property type="evidence" value="ECO:0007669"/>
    <property type="project" value="TreeGrafter"/>
</dbReference>
<dbReference type="Proteomes" id="UP000093943">
    <property type="component" value="Unassembled WGS sequence"/>
</dbReference>
<sequence length="185" mass="20058">MARAVAPRGFARDRVLEAAQELFTQHGVSGTSLQMIADRLGVNKSAVYYQFHCKDDIVAAVFRPAFEDIARVVKIAEVIPSPQVRREATISGMIELAVRHRRTTALVYADPAVAVVIEAVAEFRDAVRRLQAILAGPEPDPTARTAVAVLVSGIFGAAADPAVADIPNEELHRMLLDCSRRLFAA</sequence>
<dbReference type="PANTHER" id="PTHR30055:SF235">
    <property type="entry name" value="TRANSCRIPTIONAL REGULATORY PROTEIN"/>
    <property type="match status" value="1"/>
</dbReference>
<dbReference type="PROSITE" id="PS50977">
    <property type="entry name" value="HTH_TETR_2"/>
    <property type="match status" value="1"/>
</dbReference>
<accession>A0A1A2NP08</accession>
<dbReference type="InterPro" id="IPR009057">
    <property type="entry name" value="Homeodomain-like_sf"/>
</dbReference>
<gene>
    <name evidence="4" type="ORF">A5710_08430</name>
</gene>
<dbReference type="InterPro" id="IPR001647">
    <property type="entry name" value="HTH_TetR"/>
</dbReference>
<evidence type="ECO:0000313" key="4">
    <source>
        <dbReference type="EMBL" id="OBI25812.1"/>
    </source>
</evidence>